<name>A0AAV2GWZ9_9ROSI</name>
<protein>
    <submittedName>
        <fullName evidence="1">Uncharacterized protein</fullName>
    </submittedName>
</protein>
<evidence type="ECO:0000313" key="2">
    <source>
        <dbReference type="Proteomes" id="UP001497516"/>
    </source>
</evidence>
<reference evidence="1 2" key="1">
    <citation type="submission" date="2024-04" db="EMBL/GenBank/DDBJ databases">
        <authorList>
            <person name="Fracassetti M."/>
        </authorList>
    </citation>
    <scope>NUCLEOTIDE SEQUENCE [LARGE SCALE GENOMIC DNA]</scope>
</reference>
<dbReference type="Proteomes" id="UP001497516">
    <property type="component" value="Chromosome 9"/>
</dbReference>
<dbReference type="AlphaFoldDB" id="A0AAV2GWZ9"/>
<gene>
    <name evidence="1" type="ORF">LTRI10_LOCUS53843</name>
</gene>
<accession>A0AAV2GWZ9</accession>
<organism evidence="1 2">
    <name type="scientific">Linum trigynum</name>
    <dbReference type="NCBI Taxonomy" id="586398"/>
    <lineage>
        <taxon>Eukaryota</taxon>
        <taxon>Viridiplantae</taxon>
        <taxon>Streptophyta</taxon>
        <taxon>Embryophyta</taxon>
        <taxon>Tracheophyta</taxon>
        <taxon>Spermatophyta</taxon>
        <taxon>Magnoliopsida</taxon>
        <taxon>eudicotyledons</taxon>
        <taxon>Gunneridae</taxon>
        <taxon>Pentapetalae</taxon>
        <taxon>rosids</taxon>
        <taxon>fabids</taxon>
        <taxon>Malpighiales</taxon>
        <taxon>Linaceae</taxon>
        <taxon>Linum</taxon>
    </lineage>
</organism>
<keyword evidence="2" id="KW-1185">Reference proteome</keyword>
<proteinExistence type="predicted"/>
<sequence>MWYFVHESIEITHCELFEIPTHPLVISNTSSPNLFFHFIHSLSGEIPQYLNVLSKQDNYTNYHISK</sequence>
<evidence type="ECO:0000313" key="1">
    <source>
        <dbReference type="EMBL" id="CAL1414699.1"/>
    </source>
</evidence>
<dbReference type="EMBL" id="OZ034822">
    <property type="protein sequence ID" value="CAL1414699.1"/>
    <property type="molecule type" value="Genomic_DNA"/>
</dbReference>